<sequence length="582" mass="64017">MSDHEFEKQVHQKLQELKLRPSDTVWMEVEKNIRQDQHRRPFLWWWMAALFICVTAGGYILYRYTAQTPITTNTQTTVASLSNIKSAETSSNSTNQSSQSSTLQPVTDKTAAASQNNNQHSIAPNGEQKQPTVEGPDATAETTNPHTVAENKQPAVASADNSALTKTTIKRNKKPVQQPLANNIGGHTNPHEPVIVSKLPYEKQRSNKKKRMVEAMAITTPVYQEKVPVIEVAQPNENAWNSTMPIRVNMLDSAIATNKAVIMPFKTMAPEMMPSGPVVALSGSSIIRKKASLWHWGVVADAGYSRITESKLFQLKGLLGNEKFIAEDLSARSSASPSTSPSNGTNSFSGTNNQLVSWQAYAAPPKKASPIQADVAFSVGLFVQRTLSPRLKLSLGLEYSSISVHTQVGQKVNSPNNPIVVNMGTSQAALVSEYYKYPGTDTAQTISSAAYYQGMTTSSQKYTYRFHYLEIPLMASWQINKGRGLPPFQLEAGVSMARLLSVDALHYEGLKGVYYKDNDLFNKTQFNFVTGLSVGLLQQSKHPLWVGPNLRYALNGLVDKEVSTGQYIWSAGVSVKMLLGKL</sequence>
<feature type="transmembrane region" description="Helical" evidence="2">
    <location>
        <begin position="42"/>
        <end position="62"/>
    </location>
</feature>
<evidence type="ECO:0000256" key="2">
    <source>
        <dbReference type="SAM" id="Phobius"/>
    </source>
</evidence>
<keyword evidence="2" id="KW-0472">Membrane</keyword>
<keyword evidence="5" id="KW-1185">Reference proteome</keyword>
<feature type="compositionally biased region" description="Low complexity" evidence="1">
    <location>
        <begin position="89"/>
        <end position="102"/>
    </location>
</feature>
<protein>
    <submittedName>
        <fullName evidence="4">Outer membrane beta-barrel protein</fullName>
    </submittedName>
</protein>
<dbReference type="Proteomes" id="UP000677244">
    <property type="component" value="Unassembled WGS sequence"/>
</dbReference>
<organism evidence="4 5">
    <name type="scientific">Niastella soli</name>
    <dbReference type="NCBI Taxonomy" id="2821487"/>
    <lineage>
        <taxon>Bacteria</taxon>
        <taxon>Pseudomonadati</taxon>
        <taxon>Bacteroidota</taxon>
        <taxon>Chitinophagia</taxon>
        <taxon>Chitinophagales</taxon>
        <taxon>Chitinophagaceae</taxon>
        <taxon>Niastella</taxon>
    </lineage>
</organism>
<dbReference type="InterPro" id="IPR025665">
    <property type="entry name" value="Beta-barrel_OMP_2"/>
</dbReference>
<evidence type="ECO:0000313" key="4">
    <source>
        <dbReference type="EMBL" id="MBO9203603.1"/>
    </source>
</evidence>
<reference evidence="4 5" key="1">
    <citation type="submission" date="2021-03" db="EMBL/GenBank/DDBJ databases">
        <title>Assistant Professor.</title>
        <authorList>
            <person name="Huq M.A."/>
        </authorList>
    </citation>
    <scope>NUCLEOTIDE SEQUENCE [LARGE SCALE GENOMIC DNA]</scope>
    <source>
        <strain evidence="4 5">MAH-29</strain>
    </source>
</reference>
<name>A0ABS3Z0B1_9BACT</name>
<dbReference type="EMBL" id="JAGHKO010000010">
    <property type="protein sequence ID" value="MBO9203603.1"/>
    <property type="molecule type" value="Genomic_DNA"/>
</dbReference>
<gene>
    <name evidence="4" type="ORF">J7I42_25185</name>
</gene>
<feature type="region of interest" description="Disordered" evidence="1">
    <location>
        <begin position="87"/>
        <end position="193"/>
    </location>
</feature>
<keyword evidence="2" id="KW-0812">Transmembrane</keyword>
<feature type="domain" description="Outer membrane protein beta-barrel" evidence="3">
    <location>
        <begin position="353"/>
        <end position="554"/>
    </location>
</feature>
<comment type="caution">
    <text evidence="4">The sequence shown here is derived from an EMBL/GenBank/DDBJ whole genome shotgun (WGS) entry which is preliminary data.</text>
</comment>
<accession>A0ABS3Z0B1</accession>
<evidence type="ECO:0000259" key="3">
    <source>
        <dbReference type="Pfam" id="PF13568"/>
    </source>
</evidence>
<dbReference type="Pfam" id="PF13568">
    <property type="entry name" value="OMP_b-brl_2"/>
    <property type="match status" value="1"/>
</dbReference>
<dbReference type="RefSeq" id="WP_209141654.1">
    <property type="nucleotide sequence ID" value="NZ_JAGHKO010000010.1"/>
</dbReference>
<keyword evidence="2" id="KW-1133">Transmembrane helix</keyword>
<feature type="compositionally biased region" description="Polar residues" evidence="1">
    <location>
        <begin position="103"/>
        <end position="131"/>
    </location>
</feature>
<evidence type="ECO:0000313" key="5">
    <source>
        <dbReference type="Proteomes" id="UP000677244"/>
    </source>
</evidence>
<proteinExistence type="predicted"/>
<evidence type="ECO:0000256" key="1">
    <source>
        <dbReference type="SAM" id="MobiDB-lite"/>
    </source>
</evidence>